<evidence type="ECO:0000313" key="2">
    <source>
        <dbReference type="Proteomes" id="UP000445309"/>
    </source>
</evidence>
<gene>
    <name evidence="1" type="ORF">CHRY9393_03271</name>
</gene>
<dbReference type="RefSeq" id="WP_162074212.1">
    <property type="nucleotide sequence ID" value="NZ_CACVBY010000118.1"/>
</dbReference>
<accession>A0A6N4XUM7</accession>
<dbReference type="AlphaFoldDB" id="A0A6N4XUM7"/>
<protein>
    <submittedName>
        <fullName evidence="1">Uncharacterized protein</fullName>
    </submittedName>
</protein>
<keyword evidence="2" id="KW-1185">Reference proteome</keyword>
<name>A0A6N4XUM7_9FLAO</name>
<dbReference type="Proteomes" id="UP000445309">
    <property type="component" value="Unassembled WGS sequence"/>
</dbReference>
<reference evidence="1 2" key="1">
    <citation type="submission" date="2020-01" db="EMBL/GenBank/DDBJ databases">
        <authorList>
            <person name="Rodrigo-Torres L."/>
            <person name="Arahal R. D."/>
            <person name="Lucena T."/>
        </authorList>
    </citation>
    <scope>NUCLEOTIDE SEQUENCE [LARGE SCALE GENOMIC DNA]</scope>
    <source>
        <strain evidence="1 2">CECT 9393</strain>
    </source>
</reference>
<dbReference type="EMBL" id="CACVBY010000118">
    <property type="protein sequence ID" value="CAA7392550.1"/>
    <property type="molecule type" value="Genomic_DNA"/>
</dbReference>
<evidence type="ECO:0000313" key="1">
    <source>
        <dbReference type="EMBL" id="CAA7392550.1"/>
    </source>
</evidence>
<sequence>MNLNDMTMYLLGEYLIDSADDLNEFYSDSMELLRGVADEKEIEFDEYYRTKWGNSADTLISFDEIYFSDSDKRDLYVFLSAQVDDDIYTYLDYVWNSVYHEKLSNEILKEKVQDIVKKGVKF</sequence>
<organism evidence="1 2">
    <name type="scientific">Chryseobacterium fistulae</name>
    <dbReference type="NCBI Taxonomy" id="2675058"/>
    <lineage>
        <taxon>Bacteria</taxon>
        <taxon>Pseudomonadati</taxon>
        <taxon>Bacteroidota</taxon>
        <taxon>Flavobacteriia</taxon>
        <taxon>Flavobacteriales</taxon>
        <taxon>Weeksellaceae</taxon>
        <taxon>Chryseobacterium group</taxon>
        <taxon>Chryseobacterium</taxon>
    </lineage>
</organism>
<proteinExistence type="predicted"/>